<organism evidence="5 6">
    <name type="scientific">Ramazzottius varieornatus</name>
    <name type="common">Water bear</name>
    <name type="synonym">Tardigrade</name>
    <dbReference type="NCBI Taxonomy" id="947166"/>
    <lineage>
        <taxon>Eukaryota</taxon>
        <taxon>Metazoa</taxon>
        <taxon>Ecdysozoa</taxon>
        <taxon>Tardigrada</taxon>
        <taxon>Eutardigrada</taxon>
        <taxon>Parachela</taxon>
        <taxon>Hypsibioidea</taxon>
        <taxon>Ramazzottiidae</taxon>
        <taxon>Ramazzottius</taxon>
    </lineage>
</organism>
<dbReference type="STRING" id="947166.A0A1D1W6Y2"/>
<gene>
    <name evidence="5" type="primary">RvY_17747</name>
    <name evidence="5" type="synonym">RvY_17747.2</name>
    <name evidence="5" type="ORF">RvY_17747-2</name>
</gene>
<dbReference type="SUPFAM" id="SSF57196">
    <property type="entry name" value="EGF/Laminin"/>
    <property type="match status" value="1"/>
</dbReference>
<reference evidence="5 6" key="1">
    <citation type="journal article" date="2016" name="Nat. Commun.">
        <title>Extremotolerant tardigrade genome and improved radiotolerance of human cultured cells by tardigrade-unique protein.</title>
        <authorList>
            <person name="Hashimoto T."/>
            <person name="Horikawa D.D."/>
            <person name="Saito Y."/>
            <person name="Kuwahara H."/>
            <person name="Kozuka-Hata H."/>
            <person name="Shin-I T."/>
            <person name="Minakuchi Y."/>
            <person name="Ohishi K."/>
            <person name="Motoyama A."/>
            <person name="Aizu T."/>
            <person name="Enomoto A."/>
            <person name="Kondo K."/>
            <person name="Tanaka S."/>
            <person name="Hara Y."/>
            <person name="Koshikawa S."/>
            <person name="Sagara H."/>
            <person name="Miura T."/>
            <person name="Yokobori S."/>
            <person name="Miyagawa K."/>
            <person name="Suzuki Y."/>
            <person name="Kubo T."/>
            <person name="Oyama M."/>
            <person name="Kohara Y."/>
            <person name="Fujiyama A."/>
            <person name="Arakawa K."/>
            <person name="Katayama T."/>
            <person name="Toyoda A."/>
            <person name="Kunieda T."/>
        </authorList>
    </citation>
    <scope>NUCLEOTIDE SEQUENCE [LARGE SCALE GENOMIC DNA]</scope>
    <source>
        <strain evidence="5 6">YOKOZUNA-1</strain>
    </source>
</reference>
<dbReference type="OrthoDB" id="6133584at2759"/>
<name>A0A1D1W6Y2_RAMVA</name>
<evidence type="ECO:0000313" key="6">
    <source>
        <dbReference type="Proteomes" id="UP000186922"/>
    </source>
</evidence>
<dbReference type="Gene3D" id="2.10.25.10">
    <property type="entry name" value="Laminin"/>
    <property type="match status" value="1"/>
</dbReference>
<feature type="transmembrane region" description="Helical" evidence="3">
    <location>
        <begin position="75"/>
        <end position="96"/>
    </location>
</feature>
<dbReference type="EMBL" id="BDGG01000016">
    <property type="protein sequence ID" value="GAV07978.1"/>
    <property type="molecule type" value="Genomic_DNA"/>
</dbReference>
<keyword evidence="6" id="KW-1185">Reference proteome</keyword>
<dbReference type="AlphaFoldDB" id="A0A1D1W6Y2"/>
<dbReference type="SMART" id="SM00181">
    <property type="entry name" value="EGF"/>
    <property type="match status" value="1"/>
</dbReference>
<keyword evidence="3" id="KW-0812">Transmembrane</keyword>
<keyword evidence="1" id="KW-1015">Disulfide bond</keyword>
<comment type="caution">
    <text evidence="5">The sequence shown here is derived from an EMBL/GenBank/DDBJ whole genome shotgun (WGS) entry which is preliminary data.</text>
</comment>
<evidence type="ECO:0000256" key="3">
    <source>
        <dbReference type="SAM" id="Phobius"/>
    </source>
</evidence>
<feature type="disulfide bond" evidence="1">
    <location>
        <begin position="23"/>
        <end position="40"/>
    </location>
</feature>
<dbReference type="InterPro" id="IPR000742">
    <property type="entry name" value="EGF"/>
</dbReference>
<accession>A0A1D1W6Y2</accession>
<dbReference type="PROSITE" id="PS50026">
    <property type="entry name" value="EGF_3"/>
    <property type="match status" value="1"/>
</dbReference>
<sequence>MTLNPVTDSWVFQGIACQERDFCLNDGICKFYPRLNARSCNCSEGYEGPRCEWTGPVTPTTIRVQSDTASGVFEVYFYTISAILVVLLLAILIYSFRTYRLLSTAAANPYSRNGSLYFRQPSTNSAHSNAIAQFQVVPQPKRSTAPNGLMPHIERQEKVSLLSASRKVSEVPSVLRQPEVTESQTKAEVFEKSADVSRWKKYQWLGFGPTSEESSRPHPSRPALEGSFTLAPPRPPTSSFERTSSSRVASDDRQL</sequence>
<evidence type="ECO:0000256" key="1">
    <source>
        <dbReference type="PROSITE-ProRule" id="PRU00076"/>
    </source>
</evidence>
<dbReference type="Pfam" id="PF00008">
    <property type="entry name" value="EGF"/>
    <property type="match status" value="1"/>
</dbReference>
<feature type="region of interest" description="Disordered" evidence="2">
    <location>
        <begin position="207"/>
        <end position="255"/>
    </location>
</feature>
<evidence type="ECO:0000256" key="2">
    <source>
        <dbReference type="SAM" id="MobiDB-lite"/>
    </source>
</evidence>
<dbReference type="Proteomes" id="UP000186922">
    <property type="component" value="Unassembled WGS sequence"/>
</dbReference>
<evidence type="ECO:0000313" key="5">
    <source>
        <dbReference type="EMBL" id="GAV07978.1"/>
    </source>
</evidence>
<feature type="compositionally biased region" description="Polar residues" evidence="2">
    <location>
        <begin position="237"/>
        <end position="248"/>
    </location>
</feature>
<keyword evidence="1" id="KW-0245">EGF-like domain</keyword>
<keyword evidence="3" id="KW-0472">Membrane</keyword>
<evidence type="ECO:0000259" key="4">
    <source>
        <dbReference type="PROSITE" id="PS50026"/>
    </source>
</evidence>
<dbReference type="CDD" id="cd00054">
    <property type="entry name" value="EGF_CA"/>
    <property type="match status" value="1"/>
</dbReference>
<dbReference type="PROSITE" id="PS01186">
    <property type="entry name" value="EGF_2"/>
    <property type="match status" value="1"/>
</dbReference>
<proteinExistence type="predicted"/>
<keyword evidence="3" id="KW-1133">Transmembrane helix</keyword>
<feature type="disulfide bond" evidence="1">
    <location>
        <begin position="42"/>
        <end position="51"/>
    </location>
</feature>
<feature type="domain" description="EGF-like" evidence="4">
    <location>
        <begin position="13"/>
        <end position="52"/>
    </location>
</feature>
<comment type="caution">
    <text evidence="1">Lacks conserved residue(s) required for the propagation of feature annotation.</text>
</comment>
<protein>
    <recommendedName>
        <fullName evidence="4">EGF-like domain-containing protein</fullName>
    </recommendedName>
</protein>
<dbReference type="PROSITE" id="PS00022">
    <property type="entry name" value="EGF_1"/>
    <property type="match status" value="1"/>
</dbReference>